<dbReference type="InterPro" id="IPR001356">
    <property type="entry name" value="HD"/>
</dbReference>
<dbReference type="InterPro" id="IPR008422">
    <property type="entry name" value="KN_HD"/>
</dbReference>
<dbReference type="SMART" id="SM00389">
    <property type="entry name" value="HOX"/>
    <property type="match status" value="1"/>
</dbReference>
<dbReference type="InterPro" id="IPR009057">
    <property type="entry name" value="Homeodomain-like_sf"/>
</dbReference>
<dbReference type="PANTHER" id="PTHR11850">
    <property type="entry name" value="HOMEOBOX PROTEIN TRANSCRIPTION FACTORS"/>
    <property type="match status" value="1"/>
</dbReference>
<dbReference type="Pfam" id="PF05920">
    <property type="entry name" value="Homeobox_KN"/>
    <property type="match status" value="1"/>
</dbReference>
<evidence type="ECO:0000313" key="6">
    <source>
        <dbReference type="EMBL" id="CRZ11897.1"/>
    </source>
</evidence>
<feature type="non-terminal residue" evidence="6">
    <location>
        <position position="232"/>
    </location>
</feature>
<comment type="subcellular location">
    <subcellularLocation>
        <location evidence="4">Nucleus</location>
    </subcellularLocation>
</comment>
<name>A0A0H5REC9_9EUKA</name>
<dbReference type="EMBL" id="HACM01011455">
    <property type="protein sequence ID" value="CRZ11897.1"/>
    <property type="molecule type" value="Transcribed_RNA"/>
</dbReference>
<dbReference type="GO" id="GO:0006355">
    <property type="term" value="P:regulation of DNA-templated transcription"/>
    <property type="evidence" value="ECO:0007669"/>
    <property type="project" value="InterPro"/>
</dbReference>
<feature type="DNA-binding region" description="Homeobox" evidence="4">
    <location>
        <begin position="149"/>
        <end position="194"/>
    </location>
</feature>
<protein>
    <recommendedName>
        <fullName evidence="5">Homeobox domain-containing protein</fullName>
    </recommendedName>
</protein>
<dbReference type="Gene3D" id="1.10.10.60">
    <property type="entry name" value="Homeodomain-like"/>
    <property type="match status" value="1"/>
</dbReference>
<dbReference type="PROSITE" id="PS50071">
    <property type="entry name" value="HOMEOBOX_2"/>
    <property type="match status" value="1"/>
</dbReference>
<evidence type="ECO:0000256" key="1">
    <source>
        <dbReference type="ARBA" id="ARBA00023125"/>
    </source>
</evidence>
<organism evidence="6">
    <name type="scientific">Spongospora subterranea</name>
    <dbReference type="NCBI Taxonomy" id="70186"/>
    <lineage>
        <taxon>Eukaryota</taxon>
        <taxon>Sar</taxon>
        <taxon>Rhizaria</taxon>
        <taxon>Endomyxa</taxon>
        <taxon>Phytomyxea</taxon>
        <taxon>Plasmodiophorida</taxon>
        <taxon>Plasmodiophoridae</taxon>
        <taxon>Spongospora</taxon>
    </lineage>
</organism>
<dbReference type="CDD" id="cd00086">
    <property type="entry name" value="homeodomain"/>
    <property type="match status" value="1"/>
</dbReference>
<evidence type="ECO:0000259" key="5">
    <source>
        <dbReference type="PROSITE" id="PS50071"/>
    </source>
</evidence>
<dbReference type="SUPFAM" id="SSF46689">
    <property type="entry name" value="Homeodomain-like"/>
    <property type="match status" value="1"/>
</dbReference>
<keyword evidence="3 4" id="KW-0539">Nucleus</keyword>
<dbReference type="GO" id="GO:0005634">
    <property type="term" value="C:nucleus"/>
    <property type="evidence" value="ECO:0007669"/>
    <property type="project" value="UniProtKB-SubCell"/>
</dbReference>
<evidence type="ECO:0000256" key="3">
    <source>
        <dbReference type="ARBA" id="ARBA00023242"/>
    </source>
</evidence>
<sequence length="232" mass="26167">ARPPSQISSRGRAHQAVHTQSVSLGMTLPRRYGYNCGLCPGPITAMVLEKLIQSPLEGVDASIQHRPELDSYLRLLMERYQEVCRDLLQAAHTLPVMAIATCVVRIRRRFAELFNLMLQEAISRDVEVQPSKATTPVSSGVEASNVMKRWFLANLTHPYPNNTQKEAIAAEAGISFSQVNNWFVNVRMRVWRPLVKNFGFDVHSRSAGIFPMTRTQESLPIEVVNDIINELR</sequence>
<dbReference type="AlphaFoldDB" id="A0A0H5REC9"/>
<accession>A0A0H5REC9</accession>
<feature type="domain" description="Homeobox" evidence="5">
    <location>
        <begin position="147"/>
        <end position="193"/>
    </location>
</feature>
<proteinExistence type="predicted"/>
<evidence type="ECO:0000256" key="2">
    <source>
        <dbReference type="ARBA" id="ARBA00023155"/>
    </source>
</evidence>
<keyword evidence="1 4" id="KW-0238">DNA-binding</keyword>
<reference evidence="6" key="1">
    <citation type="submission" date="2015-04" db="EMBL/GenBank/DDBJ databases">
        <title>The genome sequence of the plant pathogenic Rhizarian Plasmodiophora brassicae reveals insights in its biotrophic life cycle and the origin of chitin synthesis.</title>
        <authorList>
            <person name="Schwelm A."/>
            <person name="Fogelqvist J."/>
            <person name="Knaust A."/>
            <person name="Julke S."/>
            <person name="Lilja T."/>
            <person name="Dhandapani V."/>
            <person name="Bonilla-Rosso G."/>
            <person name="Karlsson M."/>
            <person name="Shevchenko A."/>
            <person name="Choi S.R."/>
            <person name="Kim H.G."/>
            <person name="Park J.Y."/>
            <person name="Lim Y.P."/>
            <person name="Ludwig-Muller J."/>
            <person name="Dixelius C."/>
        </authorList>
    </citation>
    <scope>NUCLEOTIDE SEQUENCE</scope>
    <source>
        <tissue evidence="6">Potato root galls</tissue>
    </source>
</reference>
<evidence type="ECO:0000256" key="4">
    <source>
        <dbReference type="PROSITE-ProRule" id="PRU00108"/>
    </source>
</evidence>
<feature type="non-terminal residue" evidence="6">
    <location>
        <position position="1"/>
    </location>
</feature>
<dbReference type="GO" id="GO:0003677">
    <property type="term" value="F:DNA binding"/>
    <property type="evidence" value="ECO:0007669"/>
    <property type="project" value="UniProtKB-UniRule"/>
</dbReference>
<keyword evidence="2 4" id="KW-0371">Homeobox</keyword>
<dbReference type="InterPro" id="IPR050224">
    <property type="entry name" value="TALE_homeobox"/>
</dbReference>